<dbReference type="SMART" id="SM00320">
    <property type="entry name" value="WD40"/>
    <property type="match status" value="10"/>
</dbReference>
<gene>
    <name evidence="4" type="ORF">PEVE_00029040</name>
</gene>
<dbReference type="InterPro" id="IPR020472">
    <property type="entry name" value="WD40_PAC1"/>
</dbReference>
<proteinExistence type="predicted"/>
<evidence type="ECO:0000256" key="2">
    <source>
        <dbReference type="ARBA" id="ARBA00022737"/>
    </source>
</evidence>
<keyword evidence="5" id="KW-1185">Reference proteome</keyword>
<dbReference type="PROSITE" id="PS00678">
    <property type="entry name" value="WD_REPEATS_1"/>
    <property type="match status" value="2"/>
</dbReference>
<dbReference type="Pfam" id="PF00400">
    <property type="entry name" value="WD40"/>
    <property type="match status" value="7"/>
</dbReference>
<keyword evidence="1 3" id="KW-0853">WD repeat</keyword>
<dbReference type="InterPro" id="IPR001680">
    <property type="entry name" value="WD40_rpt"/>
</dbReference>
<dbReference type="PROSITE" id="PS50294">
    <property type="entry name" value="WD_REPEATS_REGION"/>
    <property type="match status" value="3"/>
</dbReference>
<dbReference type="InterPro" id="IPR015943">
    <property type="entry name" value="WD40/YVTN_repeat-like_dom_sf"/>
</dbReference>
<accession>A0ABN8MCT1</accession>
<dbReference type="InterPro" id="IPR011047">
    <property type="entry name" value="Quinoprotein_ADH-like_sf"/>
</dbReference>
<dbReference type="CDD" id="cd00200">
    <property type="entry name" value="WD40"/>
    <property type="match status" value="1"/>
</dbReference>
<feature type="repeat" description="WD" evidence="3">
    <location>
        <begin position="57"/>
        <end position="99"/>
    </location>
</feature>
<feature type="repeat" description="WD" evidence="3">
    <location>
        <begin position="541"/>
        <end position="583"/>
    </location>
</feature>
<dbReference type="PANTHER" id="PTHR44464:SF1">
    <property type="entry name" value="WD REPEAT-CONTAINING PROTEIN 17"/>
    <property type="match status" value="1"/>
</dbReference>
<dbReference type="PANTHER" id="PTHR44464">
    <property type="entry name" value="WD REPEAT-CONTAINING PROTEIN 17"/>
    <property type="match status" value="1"/>
</dbReference>
<reference evidence="4 5" key="1">
    <citation type="submission" date="2022-05" db="EMBL/GenBank/DDBJ databases">
        <authorList>
            <consortium name="Genoscope - CEA"/>
            <person name="William W."/>
        </authorList>
    </citation>
    <scope>NUCLEOTIDE SEQUENCE [LARGE SCALE GENOMIC DNA]</scope>
</reference>
<evidence type="ECO:0000313" key="4">
    <source>
        <dbReference type="EMBL" id="CAH3026428.1"/>
    </source>
</evidence>
<evidence type="ECO:0008006" key="6">
    <source>
        <dbReference type="Google" id="ProtNLM"/>
    </source>
</evidence>
<dbReference type="Gene3D" id="2.130.10.10">
    <property type="entry name" value="YVTN repeat-like/Quinoprotein amine dehydrogenase"/>
    <property type="match status" value="3"/>
</dbReference>
<comment type="caution">
    <text evidence="4">The sequence shown here is derived from an EMBL/GenBank/DDBJ whole genome shotgun (WGS) entry which is preliminary data.</text>
</comment>
<feature type="repeat" description="WD" evidence="3">
    <location>
        <begin position="368"/>
        <end position="410"/>
    </location>
</feature>
<name>A0ABN8MCT1_9CNID</name>
<protein>
    <recommendedName>
        <fullName evidence="6">WD repeat-containing protein 17</fullName>
    </recommendedName>
</protein>
<dbReference type="Proteomes" id="UP001159427">
    <property type="component" value="Unassembled WGS sequence"/>
</dbReference>
<keyword evidence="2" id="KW-0677">Repeat</keyword>
<evidence type="ECO:0000256" key="3">
    <source>
        <dbReference type="PROSITE-ProRule" id="PRU00221"/>
    </source>
</evidence>
<dbReference type="PROSITE" id="PS50082">
    <property type="entry name" value="WD_REPEATS_2"/>
    <property type="match status" value="4"/>
</dbReference>
<organism evidence="4 5">
    <name type="scientific">Porites evermanni</name>
    <dbReference type="NCBI Taxonomy" id="104178"/>
    <lineage>
        <taxon>Eukaryota</taxon>
        <taxon>Metazoa</taxon>
        <taxon>Cnidaria</taxon>
        <taxon>Anthozoa</taxon>
        <taxon>Hexacorallia</taxon>
        <taxon>Scleractinia</taxon>
        <taxon>Fungiina</taxon>
        <taxon>Poritidae</taxon>
        <taxon>Porites</taxon>
    </lineage>
</organism>
<sequence>MSLMRQVSLLAAGCQPWNLDVCAASCNGDRFAYCATLAVYVYELDRQFNEFRLSAILAQHKKTITCLVWHSKNSDILATSSNDCRICIWSVSQQKVISTLDSFNSVPVCIGWCPHDQDSIAYINGRGPMQIWSYTAPAEKIVSKYLESVTFFSDVSQFRWNHKKQGKLVFGHVDGSITVINPGQKPFKHYLRPETVEDQDEEDPVTSLEWDPLSVDYLLVSNAYQGTRLIDTDSMTVIMNFKLPSSATKIHTLAWVPSAPGIFVTGDSQAGILRIWNVSKSTSMTNIKLKMTGFHALIVVEPSQSISPTNNNDHSFVGLSSTSAASEAPSSPNQIAYALPPARILCTFLDGGVGLYDLGKRKWSFLRDMGHIETIFDCKFKPENPDLLATASFDGTIKVWDVNTMTAVHSSPGNEGIIYALSWAPGDVNCICGATAKNGVFIWDINKGKIIKRFTEHGKHNIYNVSWNHKDSRRIASCSSDKSCVVRHVDGTLVKRYKHPGSVYGCDWSLNNRDMIATGCEDKCVRVFYVAASTDLPLKIFSGHTAKIFHVKWSPIREAILCSGSDDGTIKIWDYTEDSCINTLQGHKAPVRGLLWSPEIPYLLISGSWDHAIRIWDTRDGSCLETVLDHGADVYGLTCHRFRPFTVASCSRDSTVRIWSLSHLACSLQIDVLAKKPLEEIVTPNTETAMSSGGPPLLNGRVSRELKATVATKGDKSHMSAIKLLSDFFTPPCGGRNLWDLVLVLCDGEESTLPASYSKGIIHSKHLIKYKASEAQELETVRTSRAGRMMAKREDRIREAASLQVKIGQLQRYCELMVELGEWDRALAMAPGVSMDYWRELTERRTAQLMREDNDAAVPYCAALGDANKLVSFFTSRGQLHDALLVAQVACEGGISLPPKKETTPLDLKKNDILPSLTNFMTDENKGLLQSTSTALADWYFYSGQPVLAACCHLAVGDVKFALSKLIRGNELELAVSIGMVLNDDSQMHHLAVEFLARKCERLGKWDSCIALLKLLPSSGNYLVKSCARCQGTVTELNELHEKAGLPSVEECLQKAEQFCDENKFLEAMKYYLVSSSPELALDIGLNLVRDAMRKPYWVLDEILGVVQLMSCIRTDRLQQNRISKQRQELLALSAYVGALLAIRRKYDPIVHPLFKHARQLFHTDKVDLAVTTSQLEMESEAWLAYKQPLNPSVTPSQEQKAVWDSLLNRVGKEPSIYLTGVDMVTGSLLPSHSDVQLSCLTGERIKGQAFFLNDGRSVMSLNNALMWAKVNAFSLVGAGVRLEPF</sequence>
<dbReference type="PRINTS" id="PR00320">
    <property type="entry name" value="GPROTEINBRPT"/>
</dbReference>
<dbReference type="EMBL" id="CALNXI010000404">
    <property type="protein sequence ID" value="CAH3026428.1"/>
    <property type="molecule type" value="Genomic_DNA"/>
</dbReference>
<dbReference type="InterPro" id="IPR019775">
    <property type="entry name" value="WD40_repeat_CS"/>
</dbReference>
<feature type="repeat" description="WD" evidence="3">
    <location>
        <begin position="584"/>
        <end position="626"/>
    </location>
</feature>
<evidence type="ECO:0000313" key="5">
    <source>
        <dbReference type="Proteomes" id="UP001159427"/>
    </source>
</evidence>
<evidence type="ECO:0000256" key="1">
    <source>
        <dbReference type="ARBA" id="ARBA00022574"/>
    </source>
</evidence>
<dbReference type="SUPFAM" id="SSF50998">
    <property type="entry name" value="Quinoprotein alcohol dehydrogenase-like"/>
    <property type="match status" value="2"/>
</dbReference>